<evidence type="ECO:0000313" key="1">
    <source>
        <dbReference type="EMBL" id="TDL81097.1"/>
    </source>
</evidence>
<name>A0A4R6AD40_9RHOB</name>
<dbReference type="Proteomes" id="UP000295701">
    <property type="component" value="Unassembled WGS sequence"/>
</dbReference>
<sequence>MDDTGTHVITICTSCRHGRRHCRPGLDLIRRLRAARDAASGVVGDGFEVEGFASLAVCDRPCTVAYRATADTVWLFGDVDPDADIDDLVAFADRGGLGGNPRAAGCAAALARVPSLVIRADRVTLQ</sequence>
<keyword evidence="2" id="KW-1185">Reference proteome</keyword>
<proteinExistence type="predicted"/>
<protein>
    <submittedName>
        <fullName evidence="1">DUF1636 domain-containing protein</fullName>
    </submittedName>
</protein>
<organism evidence="1 2">
    <name type="scientific">Palleronia sediminis</name>
    <dbReference type="NCBI Taxonomy" id="2547833"/>
    <lineage>
        <taxon>Bacteria</taxon>
        <taxon>Pseudomonadati</taxon>
        <taxon>Pseudomonadota</taxon>
        <taxon>Alphaproteobacteria</taxon>
        <taxon>Rhodobacterales</taxon>
        <taxon>Roseobacteraceae</taxon>
        <taxon>Palleronia</taxon>
    </lineage>
</organism>
<accession>A0A4R6AD40</accession>
<dbReference type="EMBL" id="SNAA01000006">
    <property type="protein sequence ID" value="TDL81097.1"/>
    <property type="molecule type" value="Genomic_DNA"/>
</dbReference>
<gene>
    <name evidence="1" type="ORF">E2L08_07085</name>
</gene>
<comment type="caution">
    <text evidence="1">The sequence shown here is derived from an EMBL/GenBank/DDBJ whole genome shotgun (WGS) entry which is preliminary data.</text>
</comment>
<dbReference type="RefSeq" id="WP_133396376.1">
    <property type="nucleotide sequence ID" value="NZ_SNAA01000006.1"/>
</dbReference>
<dbReference type="AlphaFoldDB" id="A0A4R6AD40"/>
<reference evidence="1 2" key="1">
    <citation type="submission" date="2019-03" db="EMBL/GenBank/DDBJ databases">
        <title>Primorskyibacter sp. SS33 isolated from sediments.</title>
        <authorList>
            <person name="Xunke S."/>
        </authorList>
    </citation>
    <scope>NUCLEOTIDE SEQUENCE [LARGE SCALE GENOMIC DNA]</scope>
    <source>
        <strain evidence="1 2">SS33</strain>
    </source>
</reference>
<dbReference type="Pfam" id="PF07845">
    <property type="entry name" value="DUF1636"/>
    <property type="match status" value="1"/>
</dbReference>
<dbReference type="InterPro" id="IPR012863">
    <property type="entry name" value="DUF1636"/>
</dbReference>
<evidence type="ECO:0000313" key="2">
    <source>
        <dbReference type="Proteomes" id="UP000295701"/>
    </source>
</evidence>